<evidence type="ECO:0000256" key="1">
    <source>
        <dbReference type="ARBA" id="ARBA00022679"/>
    </source>
</evidence>
<dbReference type="InterPro" id="IPR043502">
    <property type="entry name" value="DNA/RNA_pol_sf"/>
</dbReference>
<keyword evidence="9" id="KW-1185">Reference proteome</keyword>
<evidence type="ECO:0000313" key="8">
    <source>
        <dbReference type="EMBL" id="BAT73651.1"/>
    </source>
</evidence>
<keyword evidence="5" id="KW-0378">Hydrolase</keyword>
<dbReference type="PANTHER" id="PTHR34072:SF52">
    <property type="entry name" value="RIBONUCLEASE H"/>
    <property type="match status" value="1"/>
</dbReference>
<dbReference type="OrthoDB" id="1714782at2759"/>
<organism evidence="8 9">
    <name type="scientific">Vigna angularis var. angularis</name>
    <dbReference type="NCBI Taxonomy" id="157739"/>
    <lineage>
        <taxon>Eukaryota</taxon>
        <taxon>Viridiplantae</taxon>
        <taxon>Streptophyta</taxon>
        <taxon>Embryophyta</taxon>
        <taxon>Tracheophyta</taxon>
        <taxon>Spermatophyta</taxon>
        <taxon>Magnoliopsida</taxon>
        <taxon>eudicotyledons</taxon>
        <taxon>Gunneridae</taxon>
        <taxon>Pentapetalae</taxon>
        <taxon>rosids</taxon>
        <taxon>fabids</taxon>
        <taxon>Fabales</taxon>
        <taxon>Fabaceae</taxon>
        <taxon>Papilionoideae</taxon>
        <taxon>50 kb inversion clade</taxon>
        <taxon>NPAAA clade</taxon>
        <taxon>indigoferoid/millettioid clade</taxon>
        <taxon>Phaseoleae</taxon>
        <taxon>Vigna</taxon>
    </lineage>
</organism>
<evidence type="ECO:0000259" key="7">
    <source>
        <dbReference type="Pfam" id="PF17917"/>
    </source>
</evidence>
<evidence type="ECO:0000313" key="9">
    <source>
        <dbReference type="Proteomes" id="UP000291084"/>
    </source>
</evidence>
<dbReference type="GO" id="GO:0016787">
    <property type="term" value="F:hydrolase activity"/>
    <property type="evidence" value="ECO:0007669"/>
    <property type="project" value="UniProtKB-KW"/>
</dbReference>
<protein>
    <recommendedName>
        <fullName evidence="7">Reverse transcriptase RNase H-like domain-containing protein</fullName>
    </recommendedName>
</protein>
<dbReference type="Pfam" id="PF17917">
    <property type="entry name" value="RT_RNaseH"/>
    <property type="match status" value="1"/>
</dbReference>
<dbReference type="PANTHER" id="PTHR34072">
    <property type="entry name" value="ENZYMATIC POLYPROTEIN-RELATED"/>
    <property type="match status" value="1"/>
</dbReference>
<sequence>MTSKGLGAVLLQEGQPLAFWSQALSDRGQQKSVYERELMAIVQAVHKWKHYLMGSHFVFVTDQKSLKFLTDQRLLTEQQFKWASKLIGYDFEIRFRPGKENHVA</sequence>
<reference evidence="8 9" key="1">
    <citation type="journal article" date="2015" name="Sci. Rep.">
        <title>The power of single molecule real-time sequencing technology in the de novo assembly of a eukaryotic genome.</title>
        <authorList>
            <person name="Sakai H."/>
            <person name="Naito K."/>
            <person name="Ogiso-Tanaka E."/>
            <person name="Takahashi Y."/>
            <person name="Iseki K."/>
            <person name="Muto C."/>
            <person name="Satou K."/>
            <person name="Teruya K."/>
            <person name="Shiroma A."/>
            <person name="Shimoji M."/>
            <person name="Hirano T."/>
            <person name="Itoh T."/>
            <person name="Kaga A."/>
            <person name="Tomooka N."/>
        </authorList>
    </citation>
    <scope>NUCLEOTIDE SEQUENCE [LARGE SCALE GENOMIC DNA]</scope>
    <source>
        <strain evidence="9">cv. Shumari</strain>
    </source>
</reference>
<proteinExistence type="predicted"/>
<dbReference type="GO" id="GO:0003964">
    <property type="term" value="F:RNA-directed DNA polymerase activity"/>
    <property type="evidence" value="ECO:0007669"/>
    <property type="project" value="UniProtKB-KW"/>
</dbReference>
<keyword evidence="4" id="KW-0255">Endonuclease</keyword>
<dbReference type="GO" id="GO:0004519">
    <property type="term" value="F:endonuclease activity"/>
    <property type="evidence" value="ECO:0007669"/>
    <property type="project" value="UniProtKB-KW"/>
</dbReference>
<feature type="non-terminal residue" evidence="8">
    <location>
        <position position="104"/>
    </location>
</feature>
<keyword evidence="1" id="KW-0808">Transferase</keyword>
<dbReference type="Proteomes" id="UP000291084">
    <property type="component" value="Chromosome 1"/>
</dbReference>
<dbReference type="CDD" id="cd09274">
    <property type="entry name" value="RNase_HI_RT_Ty3"/>
    <property type="match status" value="1"/>
</dbReference>
<dbReference type="EMBL" id="AP015034">
    <property type="protein sequence ID" value="BAT73651.1"/>
    <property type="molecule type" value="Genomic_DNA"/>
</dbReference>
<name>A0A0S3QZ76_PHAAN</name>
<keyword evidence="6" id="KW-0695">RNA-directed DNA polymerase</keyword>
<accession>A0A0S3QZ76</accession>
<dbReference type="AlphaFoldDB" id="A0A0S3QZ76"/>
<feature type="domain" description="Reverse transcriptase RNase H-like" evidence="7">
    <location>
        <begin position="3"/>
        <end position="89"/>
    </location>
</feature>
<evidence type="ECO:0000256" key="4">
    <source>
        <dbReference type="ARBA" id="ARBA00022759"/>
    </source>
</evidence>
<evidence type="ECO:0000256" key="6">
    <source>
        <dbReference type="ARBA" id="ARBA00022918"/>
    </source>
</evidence>
<evidence type="ECO:0000256" key="5">
    <source>
        <dbReference type="ARBA" id="ARBA00022801"/>
    </source>
</evidence>
<gene>
    <name evidence="8" type="primary">Vigan.01G116000</name>
    <name evidence="8" type="ORF">VIGAN_01116000</name>
</gene>
<evidence type="ECO:0000256" key="2">
    <source>
        <dbReference type="ARBA" id="ARBA00022695"/>
    </source>
</evidence>
<dbReference type="InterPro" id="IPR041373">
    <property type="entry name" value="RT_RNaseH"/>
</dbReference>
<evidence type="ECO:0000256" key="3">
    <source>
        <dbReference type="ARBA" id="ARBA00022722"/>
    </source>
</evidence>
<keyword evidence="2" id="KW-0548">Nucleotidyltransferase</keyword>
<dbReference type="SUPFAM" id="SSF56672">
    <property type="entry name" value="DNA/RNA polymerases"/>
    <property type="match status" value="1"/>
</dbReference>
<keyword evidence="3" id="KW-0540">Nuclease</keyword>